<evidence type="ECO:0000259" key="2">
    <source>
        <dbReference type="Pfam" id="PF13116"/>
    </source>
</evidence>
<comment type="caution">
    <text evidence="3">The sequence shown here is derived from an EMBL/GenBank/DDBJ whole genome shotgun (WGS) entry which is preliminary data.</text>
</comment>
<feature type="domain" description="YhdP central" evidence="2">
    <location>
        <begin position="349"/>
        <end position="775"/>
    </location>
</feature>
<dbReference type="Proteomes" id="UP001521209">
    <property type="component" value="Unassembled WGS sequence"/>
</dbReference>
<protein>
    <submittedName>
        <fullName evidence="3">DUF3971 domain-containing protein</fullName>
    </submittedName>
</protein>
<dbReference type="Pfam" id="PF13116">
    <property type="entry name" value="YhdP"/>
    <property type="match status" value="1"/>
</dbReference>
<evidence type="ECO:0000313" key="3">
    <source>
        <dbReference type="EMBL" id="MCF3946247.1"/>
    </source>
</evidence>
<dbReference type="EMBL" id="JAKGBZ010000008">
    <property type="protein sequence ID" value="MCF3946247.1"/>
    <property type="molecule type" value="Genomic_DNA"/>
</dbReference>
<evidence type="ECO:0000256" key="1">
    <source>
        <dbReference type="SAM" id="Phobius"/>
    </source>
</evidence>
<keyword evidence="1" id="KW-0472">Membrane</keyword>
<organism evidence="3 4">
    <name type="scientific">Acidiphilium iwatense</name>
    <dbReference type="NCBI Taxonomy" id="768198"/>
    <lineage>
        <taxon>Bacteria</taxon>
        <taxon>Pseudomonadati</taxon>
        <taxon>Pseudomonadota</taxon>
        <taxon>Alphaproteobacteria</taxon>
        <taxon>Acetobacterales</taxon>
        <taxon>Acidocellaceae</taxon>
        <taxon>Acidiphilium</taxon>
    </lineage>
</organism>
<keyword evidence="4" id="KW-1185">Reference proteome</keyword>
<reference evidence="3 4" key="1">
    <citation type="submission" date="2022-01" db="EMBL/GenBank/DDBJ databases">
        <authorList>
            <person name="Won M."/>
            <person name="Kim S.-J."/>
            <person name="Kwon S.-W."/>
        </authorList>
    </citation>
    <scope>NUCLEOTIDE SEQUENCE [LARGE SCALE GENOMIC DNA]</scope>
    <source>
        <strain evidence="3 4">KCTC 23505</strain>
    </source>
</reference>
<feature type="transmembrane region" description="Helical" evidence="1">
    <location>
        <begin position="20"/>
        <end position="39"/>
    </location>
</feature>
<dbReference type="InterPro" id="IPR025263">
    <property type="entry name" value="YhdP_central"/>
</dbReference>
<keyword evidence="1" id="KW-0812">Transmembrane</keyword>
<gene>
    <name evidence="3" type="ORF">L2A60_06065</name>
</gene>
<evidence type="ECO:0000313" key="4">
    <source>
        <dbReference type="Proteomes" id="UP001521209"/>
    </source>
</evidence>
<sequence length="1019" mass="104187">MRRRFRQAGQVASHAGHHGARFVGTIALVLLLLFGAASWRLARGPVDLPPLASRIAAAVARALPGSTVTVGRAALAWEGFHRGGAPLDLRLSDIVVSGPNRAAALKISYLRVTLAPLALLRGRIAPIRIIAHRTAITLRPDRAGATPSQLRNDLLATIAMKPGTHGIDFTDLRAVRVSGALLALDDDTLHLELAARDSRFDLSRAADGTITGAGHAVLRHGGAIAPLTVELRAAQGVGRIRAMLGPGDPASLAPRNAALVRFDLPVTLTARWPLGAARAGLEVSVDTGDGTVALGQSKIPVAHAELAATVDDHDLELTRGQIALAPRAGSAPVIGFDGRLGLAPPFSGVLHATVDRVSAAALPAYWPQALARHARHYVLGHIPAGTASDGKFTAHLSLGKAPYLTGFSGGFAASGVSLDWFKGAAPMTALAGTLTFPDEDTLVIAATSGALGGLALRGGMRITGLNLHDQIAHIAASLGGPITAALPLLDAPPLRLASHGVALAGATGQVAGTINATLPLDKHLPLAKVDLDAAAQLTALHLPLPVHDLALDGGTIALTASLHDLALRGIGRLAGQTAKFTASMKLPGGDFDLKASTRAGRALLDSFGAAPDFWRYGTAPLTIAYDNDGGHGTLDLNADLTPVDLALPIFGWTKAAGQPGHAAIRLGLAQGSPIDLTTLDITAPGLALKGRRQGAAMTIGEARIGDTRATGKLTPPDGSGHPWTIALAGRLLDLSALLRRARASATAPSKAQAETAGAIGPSWRLQAAFDALRLYPAPAPPLGPVHIAASSKAGTLDTLAATALVGGAHHANLTVGREGAAMRVALTSGDAGTLLAALGATTEIAHGRLDLTASSTGGATKGRAVLTDFRLRHAPVMAKVLQGLSLYGVPAATSGPGLAITRLTAPFSIAGPIVTLHNGRAFSASLGFTAAGSVDLARKRYDLAGTIVPAYALNTLPGRIPVIGKLFSPEKGSGLFAARYTIDGPFDAPRIMVDPLAALAPGLLRDIFGFGPPDKMPGK</sequence>
<keyword evidence="1" id="KW-1133">Transmembrane helix</keyword>
<accession>A0ABS9DU43</accession>
<proteinExistence type="predicted"/>
<name>A0ABS9DU43_9PROT</name>
<dbReference type="RefSeq" id="WP_235703480.1">
    <property type="nucleotide sequence ID" value="NZ_JAKGBZ010000008.1"/>
</dbReference>